<evidence type="ECO:0000256" key="1">
    <source>
        <dbReference type="ARBA" id="ARBA00004651"/>
    </source>
</evidence>
<dbReference type="PANTHER" id="PTHR36115">
    <property type="entry name" value="PROLINE-RICH ANTIGEN HOMOLOG-RELATED"/>
    <property type="match status" value="1"/>
</dbReference>
<dbReference type="EMBL" id="CP061538">
    <property type="protein sequence ID" value="QNV39844.1"/>
    <property type="molecule type" value="Genomic_DNA"/>
</dbReference>
<keyword evidence="4 6" id="KW-1133">Transmembrane helix</keyword>
<dbReference type="RefSeq" id="WP_190617450.1">
    <property type="nucleotide sequence ID" value="NZ_CP061538.1"/>
</dbReference>
<comment type="subcellular location">
    <subcellularLocation>
        <location evidence="1">Cell membrane</location>
        <topology evidence="1">Multi-pass membrane protein</topology>
    </subcellularLocation>
</comment>
<keyword evidence="5 6" id="KW-0472">Membrane</keyword>
<evidence type="ECO:0000256" key="5">
    <source>
        <dbReference type="ARBA" id="ARBA00023136"/>
    </source>
</evidence>
<evidence type="ECO:0000313" key="9">
    <source>
        <dbReference type="Proteomes" id="UP000516421"/>
    </source>
</evidence>
<dbReference type="Pfam" id="PF06271">
    <property type="entry name" value="RDD"/>
    <property type="match status" value="1"/>
</dbReference>
<evidence type="ECO:0000256" key="4">
    <source>
        <dbReference type="ARBA" id="ARBA00022989"/>
    </source>
</evidence>
<evidence type="ECO:0000259" key="7">
    <source>
        <dbReference type="Pfam" id="PF06271"/>
    </source>
</evidence>
<protein>
    <submittedName>
        <fullName evidence="8">RDD family protein</fullName>
    </submittedName>
</protein>
<dbReference type="AlphaFoldDB" id="A0A7H2BJJ8"/>
<evidence type="ECO:0000256" key="6">
    <source>
        <dbReference type="SAM" id="Phobius"/>
    </source>
</evidence>
<organism evidence="8 9">
    <name type="scientific">Rothia amarae</name>
    <dbReference type="NCBI Taxonomy" id="169480"/>
    <lineage>
        <taxon>Bacteria</taxon>
        <taxon>Bacillati</taxon>
        <taxon>Actinomycetota</taxon>
        <taxon>Actinomycetes</taxon>
        <taxon>Micrococcales</taxon>
        <taxon>Micrococcaceae</taxon>
        <taxon>Rothia</taxon>
    </lineage>
</organism>
<dbReference type="PANTHER" id="PTHR36115:SF4">
    <property type="entry name" value="MEMBRANE PROTEIN"/>
    <property type="match status" value="1"/>
</dbReference>
<feature type="transmembrane region" description="Helical" evidence="6">
    <location>
        <begin position="16"/>
        <end position="36"/>
    </location>
</feature>
<proteinExistence type="predicted"/>
<keyword evidence="9" id="KW-1185">Reference proteome</keyword>
<evidence type="ECO:0000313" key="8">
    <source>
        <dbReference type="EMBL" id="QNV39844.1"/>
    </source>
</evidence>
<accession>A0A7H2BJJ8</accession>
<evidence type="ECO:0000256" key="3">
    <source>
        <dbReference type="ARBA" id="ARBA00022692"/>
    </source>
</evidence>
<gene>
    <name evidence="8" type="ORF">IDM48_10925</name>
</gene>
<reference evidence="8 9" key="1">
    <citation type="submission" date="2020-09" db="EMBL/GenBank/DDBJ databases">
        <title>Investigation of environmental microbe.</title>
        <authorList>
            <person name="Ou Y."/>
            <person name="Kang Q."/>
        </authorList>
    </citation>
    <scope>NUCLEOTIDE SEQUENCE [LARGE SCALE GENOMIC DNA]</scope>
    <source>
        <strain evidence="8 9">KJZ-9</strain>
    </source>
</reference>
<sequence length="605" mass="65137">MNHTQLAPASSFKRCAAYLIDLLIILIPAGVSLWFIQAHLFKPLPLVGWLTLSAVGLITLAYTLILAAQNASTGQTVGKRLLGIRTLRAESLKPGDFSDAYARGFSFFIGLLGLGIAPLRMLLKNRKQPESESWPHRSGNTRVLDIRSGKDPLNVEKKFYPAYPEEWAAPSPGPSAIYPPVAPAWSAAYQEPPTVKPLTAARMTESNHQEVAKKRRRAGHWKAAGQGLLTLLTAVGTIAAVVFAAHALNPQMPTPHDEHEVLASSLSQKLPISGYNGQGFPGYSTEAEWKYSVSPQAKVFSTSQNVFSFDNRTLSILSTETGKEMTKVPLKESVEVSAQTTYGGQPGIYWSIGDTAYGWKNSTGKKEPFSDKIPAGAQPYAAGSELLFASKDKAKDQYKAWRFTEKGFQEMTVPAGFIPGSVSGENLLSYTSAGDIKLTGKDGQEISAYPLSSPKDSLPFAGIVSTGDQRTVALWSPYPDSTADSTPVVIAFYAADTGNLLSYIETTRERISAYPELTWGPDGTTAMYAGYLFDVESGKATVDLLAQETKPISVIGEGALGESTLGNVYVTSSQVSSISGVSPLLANQDMAIVKTHSNSIEKYAK</sequence>
<keyword evidence="2" id="KW-1003">Cell membrane</keyword>
<dbReference type="KEGG" id="rama:IDM48_10925"/>
<feature type="transmembrane region" description="Helical" evidence="6">
    <location>
        <begin position="223"/>
        <end position="248"/>
    </location>
</feature>
<dbReference type="InterPro" id="IPR051791">
    <property type="entry name" value="Pra-immunoreactive"/>
</dbReference>
<name>A0A7H2BJJ8_9MICC</name>
<dbReference type="GO" id="GO:0005886">
    <property type="term" value="C:plasma membrane"/>
    <property type="evidence" value="ECO:0007669"/>
    <property type="project" value="UniProtKB-SubCell"/>
</dbReference>
<dbReference type="Proteomes" id="UP000516421">
    <property type="component" value="Chromosome"/>
</dbReference>
<dbReference type="InterPro" id="IPR010432">
    <property type="entry name" value="RDD"/>
</dbReference>
<evidence type="ECO:0000256" key="2">
    <source>
        <dbReference type="ARBA" id="ARBA00022475"/>
    </source>
</evidence>
<feature type="domain" description="RDD" evidence="7">
    <location>
        <begin position="9"/>
        <end position="128"/>
    </location>
</feature>
<feature type="transmembrane region" description="Helical" evidence="6">
    <location>
        <begin position="48"/>
        <end position="68"/>
    </location>
</feature>
<feature type="transmembrane region" description="Helical" evidence="6">
    <location>
        <begin position="100"/>
        <end position="123"/>
    </location>
</feature>
<keyword evidence="3 6" id="KW-0812">Transmembrane</keyword>